<proteinExistence type="inferred from homology"/>
<dbReference type="GO" id="GO:0061617">
    <property type="term" value="C:MICOS complex"/>
    <property type="evidence" value="ECO:0007669"/>
    <property type="project" value="UniProtKB-UniRule"/>
</dbReference>
<evidence type="ECO:0000256" key="2">
    <source>
        <dbReference type="ARBA" id="ARBA00004370"/>
    </source>
</evidence>
<dbReference type="Pfam" id="PF17050">
    <property type="entry name" value="AIM5"/>
    <property type="match status" value="1"/>
</dbReference>
<dbReference type="GO" id="GO:0044284">
    <property type="term" value="C:mitochondrial crista junction"/>
    <property type="evidence" value="ECO:0007669"/>
    <property type="project" value="InterPro"/>
</dbReference>
<evidence type="ECO:0000256" key="9">
    <source>
        <dbReference type="ARBA" id="ARBA00032159"/>
    </source>
</evidence>
<dbReference type="InterPro" id="IPR031463">
    <property type="entry name" value="Mic12"/>
</dbReference>
<comment type="subcellular location">
    <subcellularLocation>
        <location evidence="2">Membrane</location>
    </subcellularLocation>
    <subcellularLocation>
        <location evidence="11">Mitochondrion inner membrane</location>
        <topology evidence="11">Single-pass membrane protein</topology>
    </subcellularLocation>
</comment>
<protein>
    <recommendedName>
        <fullName evidence="4 11">MICOS complex subunit MIC12</fullName>
    </recommendedName>
    <alternativeName>
        <fullName evidence="10 11">Altered inheritance of mitochondria protein 5, mitochondrial</fullName>
    </alternativeName>
    <alternativeName>
        <fullName evidence="9 11">Found in mitochondrial proteome protein 51</fullName>
    </alternativeName>
</protein>
<comment type="subunit">
    <text evidence="11">Component of the mitochondrial contact site and cristae organizing system (MICOS) complex.</text>
</comment>
<evidence type="ECO:0000256" key="10">
    <source>
        <dbReference type="ARBA" id="ARBA00032985"/>
    </source>
</evidence>
<keyword evidence="11" id="KW-0999">Mitochondrion inner membrane</keyword>
<dbReference type="Proteomes" id="UP000193240">
    <property type="component" value="Unassembled WGS sequence"/>
</dbReference>
<dbReference type="GO" id="GO:0042407">
    <property type="term" value="P:cristae formation"/>
    <property type="evidence" value="ECO:0007669"/>
    <property type="project" value="InterPro"/>
</dbReference>
<gene>
    <name evidence="12" type="ORF">B5807_03584</name>
</gene>
<evidence type="ECO:0000313" key="12">
    <source>
        <dbReference type="EMBL" id="OSS51929.1"/>
    </source>
</evidence>
<dbReference type="OrthoDB" id="4037694at2759"/>
<dbReference type="OMA" id="AYESRWE"/>
<evidence type="ECO:0000313" key="13">
    <source>
        <dbReference type="Proteomes" id="UP000193240"/>
    </source>
</evidence>
<sequence length="112" mass="12753">MGMTTGFLGGFTLTSAILYLSISLHAQNRATQAALLRQQRNVLTGFYEPKEPEKEPRAREVPIGLAEMAKDRWNRVLEETVQTAYNTDWRRVRESAEDRLSTVAQKIRESGK</sequence>
<evidence type="ECO:0000256" key="11">
    <source>
        <dbReference type="RuleBase" id="RU363010"/>
    </source>
</evidence>
<dbReference type="EMBL" id="KZ107840">
    <property type="protein sequence ID" value="OSS51929.1"/>
    <property type="molecule type" value="Genomic_DNA"/>
</dbReference>
<evidence type="ECO:0000256" key="3">
    <source>
        <dbReference type="ARBA" id="ARBA00009188"/>
    </source>
</evidence>
<keyword evidence="8" id="KW-0472">Membrane</keyword>
<evidence type="ECO:0000256" key="1">
    <source>
        <dbReference type="ARBA" id="ARBA00002689"/>
    </source>
</evidence>
<accession>A0A1Y2M801</accession>
<comment type="similarity">
    <text evidence="3 11">Belongs to the MICOS complex subunit Mic12 family.</text>
</comment>
<keyword evidence="5" id="KW-0812">Transmembrane</keyword>
<keyword evidence="13" id="KW-1185">Reference proteome</keyword>
<evidence type="ECO:0000256" key="6">
    <source>
        <dbReference type="ARBA" id="ARBA00022989"/>
    </source>
</evidence>
<evidence type="ECO:0000256" key="8">
    <source>
        <dbReference type="ARBA" id="ARBA00023136"/>
    </source>
</evidence>
<keyword evidence="7 11" id="KW-0496">Mitochondrion</keyword>
<evidence type="ECO:0000256" key="7">
    <source>
        <dbReference type="ARBA" id="ARBA00023128"/>
    </source>
</evidence>
<organism evidence="12 13">
    <name type="scientific">Epicoccum nigrum</name>
    <name type="common">Soil fungus</name>
    <name type="synonym">Epicoccum purpurascens</name>
    <dbReference type="NCBI Taxonomy" id="105696"/>
    <lineage>
        <taxon>Eukaryota</taxon>
        <taxon>Fungi</taxon>
        <taxon>Dikarya</taxon>
        <taxon>Ascomycota</taxon>
        <taxon>Pezizomycotina</taxon>
        <taxon>Dothideomycetes</taxon>
        <taxon>Pleosporomycetidae</taxon>
        <taxon>Pleosporales</taxon>
        <taxon>Pleosporineae</taxon>
        <taxon>Didymellaceae</taxon>
        <taxon>Epicoccum</taxon>
    </lineage>
</organism>
<reference evidence="12 13" key="1">
    <citation type="journal article" date="2017" name="Genome Announc.">
        <title>Genome sequence of the saprophytic ascomycete Epicoccum nigrum ICMP 19927 strain isolated from New Zealand.</title>
        <authorList>
            <person name="Fokin M."/>
            <person name="Fleetwood D."/>
            <person name="Weir B.S."/>
            <person name="Villas-Boas S.G."/>
        </authorList>
    </citation>
    <scope>NUCLEOTIDE SEQUENCE [LARGE SCALE GENOMIC DNA]</scope>
    <source>
        <strain evidence="12 13">ICMP 19927</strain>
    </source>
</reference>
<dbReference type="InParanoid" id="A0A1Y2M801"/>
<evidence type="ECO:0000256" key="5">
    <source>
        <dbReference type="ARBA" id="ARBA00022692"/>
    </source>
</evidence>
<comment type="function">
    <text evidence="1 11">Component of the MICOS complex, a large protein complex of the mitochondrial inner membrane that plays crucial roles in the maintenance of crista junctions, inner membrane architecture, and formation of contact sites to the outer membrane.</text>
</comment>
<keyword evidence="6" id="KW-1133">Transmembrane helix</keyword>
<dbReference type="AlphaFoldDB" id="A0A1Y2M801"/>
<evidence type="ECO:0000256" key="4">
    <source>
        <dbReference type="ARBA" id="ARBA00018170"/>
    </source>
</evidence>
<name>A0A1Y2M801_EPING</name>